<organism evidence="1 2">
    <name type="scientific">Exserohilum turcicum (strain 28A)</name>
    <name type="common">Northern leaf blight fungus</name>
    <name type="synonym">Setosphaeria turcica</name>
    <dbReference type="NCBI Taxonomy" id="671987"/>
    <lineage>
        <taxon>Eukaryota</taxon>
        <taxon>Fungi</taxon>
        <taxon>Dikarya</taxon>
        <taxon>Ascomycota</taxon>
        <taxon>Pezizomycotina</taxon>
        <taxon>Dothideomycetes</taxon>
        <taxon>Pleosporomycetidae</taxon>
        <taxon>Pleosporales</taxon>
        <taxon>Pleosporineae</taxon>
        <taxon>Pleosporaceae</taxon>
        <taxon>Exserohilum</taxon>
    </lineage>
</organism>
<gene>
    <name evidence="1" type="ORF">SETTUDRAFT_61372</name>
</gene>
<name>R0JQ32_EXST2</name>
<proteinExistence type="predicted"/>
<dbReference type="HOGENOM" id="CLU_073903_1_1_1"/>
<dbReference type="EMBL" id="KB908833">
    <property type="protein sequence ID" value="EOA83293.1"/>
    <property type="molecule type" value="Genomic_DNA"/>
</dbReference>
<feature type="non-terminal residue" evidence="1">
    <location>
        <position position="141"/>
    </location>
</feature>
<reference evidence="1 2" key="2">
    <citation type="journal article" date="2013" name="PLoS Genet.">
        <title>Comparative genome structure, secondary metabolite, and effector coding capacity across Cochliobolus pathogens.</title>
        <authorList>
            <person name="Condon B.J."/>
            <person name="Leng Y."/>
            <person name="Wu D."/>
            <person name="Bushley K.E."/>
            <person name="Ohm R.A."/>
            <person name="Otillar R."/>
            <person name="Martin J."/>
            <person name="Schackwitz W."/>
            <person name="Grimwood J."/>
            <person name="MohdZainudin N."/>
            <person name="Xue C."/>
            <person name="Wang R."/>
            <person name="Manning V.A."/>
            <person name="Dhillon B."/>
            <person name="Tu Z.J."/>
            <person name="Steffenson B.J."/>
            <person name="Salamov A."/>
            <person name="Sun H."/>
            <person name="Lowry S."/>
            <person name="LaButti K."/>
            <person name="Han J."/>
            <person name="Copeland A."/>
            <person name="Lindquist E."/>
            <person name="Barry K."/>
            <person name="Schmutz J."/>
            <person name="Baker S.E."/>
            <person name="Ciuffetti L.M."/>
            <person name="Grigoriev I.V."/>
            <person name="Zhong S."/>
            <person name="Turgeon B.G."/>
        </authorList>
    </citation>
    <scope>NUCLEOTIDE SEQUENCE [LARGE SCALE GENOMIC DNA]</scope>
    <source>
        <strain evidence="2">28A</strain>
    </source>
</reference>
<dbReference type="Proteomes" id="UP000016935">
    <property type="component" value="Unassembled WGS sequence"/>
</dbReference>
<sequence length="141" mass="16032">HIQEVLVLPGAPSAVRYEAVQPVPVEGVYSNEAPWLVVYEMPDIEYRSSDAFLNLSVRNPPPKELIDEIYMNTRFDVRFYEEKQKKRGGNTHIKTSAPATFVISSALHPASDADSLTSFDSWYREEYLPALSRIPGFVRSR</sequence>
<dbReference type="AlphaFoldDB" id="R0JQ32"/>
<evidence type="ECO:0000313" key="1">
    <source>
        <dbReference type="EMBL" id="EOA83293.1"/>
    </source>
</evidence>
<feature type="non-terminal residue" evidence="1">
    <location>
        <position position="1"/>
    </location>
</feature>
<dbReference type="OrthoDB" id="2851338at2759"/>
<keyword evidence="2" id="KW-1185">Reference proteome</keyword>
<dbReference type="RefSeq" id="XP_008028886.1">
    <property type="nucleotide sequence ID" value="XM_008030695.1"/>
</dbReference>
<reference evidence="1 2" key="1">
    <citation type="journal article" date="2012" name="PLoS Pathog.">
        <title>Diverse lifestyles and strategies of plant pathogenesis encoded in the genomes of eighteen Dothideomycetes fungi.</title>
        <authorList>
            <person name="Ohm R.A."/>
            <person name="Feau N."/>
            <person name="Henrissat B."/>
            <person name="Schoch C.L."/>
            <person name="Horwitz B.A."/>
            <person name="Barry K.W."/>
            <person name="Condon B.J."/>
            <person name="Copeland A.C."/>
            <person name="Dhillon B."/>
            <person name="Glaser F."/>
            <person name="Hesse C.N."/>
            <person name="Kosti I."/>
            <person name="LaButti K."/>
            <person name="Lindquist E.A."/>
            <person name="Lucas S."/>
            <person name="Salamov A.A."/>
            <person name="Bradshaw R.E."/>
            <person name="Ciuffetti L."/>
            <person name="Hamelin R.C."/>
            <person name="Kema G.H.J."/>
            <person name="Lawrence C."/>
            <person name="Scott J.A."/>
            <person name="Spatafora J.W."/>
            <person name="Turgeon B.G."/>
            <person name="de Wit P.J.G.M."/>
            <person name="Zhong S."/>
            <person name="Goodwin S.B."/>
            <person name="Grigoriev I.V."/>
        </authorList>
    </citation>
    <scope>NUCLEOTIDE SEQUENCE [LARGE SCALE GENOMIC DNA]</scope>
    <source>
        <strain evidence="2">28A</strain>
    </source>
</reference>
<dbReference type="GeneID" id="19405267"/>
<evidence type="ECO:0000313" key="2">
    <source>
        <dbReference type="Proteomes" id="UP000016935"/>
    </source>
</evidence>
<protein>
    <submittedName>
        <fullName evidence="1">Uncharacterized protein</fullName>
    </submittedName>
</protein>
<accession>R0JQ32</accession>